<evidence type="ECO:0000256" key="1">
    <source>
        <dbReference type="SAM" id="Phobius"/>
    </source>
</evidence>
<reference evidence="2 3" key="1">
    <citation type="journal article" date="2021" name="Int. J. Syst. Evol. Microbiol.">
        <title>Amazonocrinis nigriterrae gen. nov., sp. nov., Atlanticothrix silvestris gen. nov., sp. nov. and Dendronalium phyllosphericum gen. nov., sp. nov., nostocacean cyanobacteria from Brazilian environments.</title>
        <authorList>
            <person name="Alvarenga D.O."/>
            <person name="Andreote A.P.D."/>
            <person name="Branco L.H.Z."/>
            <person name="Delbaje E."/>
            <person name="Cruz R.B."/>
            <person name="Varani A.M."/>
            <person name="Fiore M.F."/>
        </authorList>
    </citation>
    <scope>NUCLEOTIDE SEQUENCE [LARGE SCALE GENOMIC DNA]</scope>
    <source>
        <strain evidence="2 3">CENA369</strain>
    </source>
</reference>
<dbReference type="AlphaFoldDB" id="A0A8J7LHH6"/>
<feature type="transmembrane region" description="Helical" evidence="1">
    <location>
        <begin position="89"/>
        <end position="109"/>
    </location>
</feature>
<sequence length="166" mass="17773">MTTIDHLPFAFKLFTALGCGLVGGVFFAFSTFVMNALARLQPREGIIAMQSINITAINPLFMVALFGTGLACLVIAIASLSKLHQLGAVYLLVGSLLYLVGTILVTIAFNVPLNDALAIAKPDTTEGANLWARYLTYWTLWNHVRTIAAFAAAALLTLALCKQTAP</sequence>
<evidence type="ECO:0000313" key="3">
    <source>
        <dbReference type="Proteomes" id="UP000662314"/>
    </source>
</evidence>
<comment type="caution">
    <text evidence="2">The sequence shown here is derived from an EMBL/GenBank/DDBJ whole genome shotgun (WGS) entry which is preliminary data.</text>
</comment>
<dbReference type="RefSeq" id="WP_214436762.1">
    <property type="nucleotide sequence ID" value="NZ_CAWPUQ010000252.1"/>
</dbReference>
<dbReference type="Pfam" id="PF08592">
    <property type="entry name" value="Anthrone_oxy"/>
    <property type="match status" value="1"/>
</dbReference>
<dbReference type="EMBL" id="JAECZA010000313">
    <property type="protein sequence ID" value="MBH8578092.1"/>
    <property type="molecule type" value="Genomic_DNA"/>
</dbReference>
<organism evidence="2 3">
    <name type="scientific">Dendronalium phyllosphericum CENA369</name>
    <dbReference type="NCBI Taxonomy" id="1725256"/>
    <lineage>
        <taxon>Bacteria</taxon>
        <taxon>Bacillati</taxon>
        <taxon>Cyanobacteriota</taxon>
        <taxon>Cyanophyceae</taxon>
        <taxon>Nostocales</taxon>
        <taxon>Nostocaceae</taxon>
        <taxon>Dendronalium</taxon>
        <taxon>Dendronalium phyllosphericum</taxon>
    </lineage>
</organism>
<keyword evidence="1" id="KW-1133">Transmembrane helix</keyword>
<proteinExistence type="predicted"/>
<protein>
    <submittedName>
        <fullName evidence="2">DUF1772 domain-containing protein</fullName>
    </submittedName>
</protein>
<feature type="transmembrane region" description="Helical" evidence="1">
    <location>
        <begin position="57"/>
        <end position="77"/>
    </location>
</feature>
<keyword evidence="3" id="KW-1185">Reference proteome</keyword>
<keyword evidence="1" id="KW-0472">Membrane</keyword>
<accession>A0A8J7LHH6</accession>
<feature type="transmembrane region" description="Helical" evidence="1">
    <location>
        <begin position="140"/>
        <end position="161"/>
    </location>
</feature>
<dbReference type="Proteomes" id="UP000662314">
    <property type="component" value="Unassembled WGS sequence"/>
</dbReference>
<feature type="transmembrane region" description="Helical" evidence="1">
    <location>
        <begin position="12"/>
        <end position="37"/>
    </location>
</feature>
<dbReference type="InterPro" id="IPR013901">
    <property type="entry name" value="Anthrone_oxy"/>
</dbReference>
<gene>
    <name evidence="2" type="ORF">I8752_35150</name>
</gene>
<name>A0A8J7LHH6_9NOST</name>
<evidence type="ECO:0000313" key="2">
    <source>
        <dbReference type="EMBL" id="MBH8578092.1"/>
    </source>
</evidence>
<keyword evidence="1" id="KW-0812">Transmembrane</keyword>